<dbReference type="KEGG" id="lak:106172530"/>
<feature type="domain" description="Sushi" evidence="11">
    <location>
        <begin position="427"/>
        <end position="484"/>
    </location>
</feature>
<comment type="caution">
    <text evidence="8">Lacks conserved residue(s) required for the propagation of feature annotation.</text>
</comment>
<keyword evidence="8" id="KW-0768">Sushi</keyword>
<feature type="domain" description="Sushi" evidence="11">
    <location>
        <begin position="365"/>
        <end position="426"/>
    </location>
</feature>
<dbReference type="GeneID" id="106172530"/>
<dbReference type="InterPro" id="IPR000884">
    <property type="entry name" value="TSP1_rpt"/>
</dbReference>
<dbReference type="RefSeq" id="XP_013408745.1">
    <property type="nucleotide sequence ID" value="XM_013553291.1"/>
</dbReference>
<dbReference type="Gene3D" id="2.20.100.10">
    <property type="entry name" value="Thrombospondin type-1 (TSP1) repeat"/>
    <property type="match status" value="1"/>
</dbReference>
<dbReference type="InterPro" id="IPR035976">
    <property type="entry name" value="Sushi/SCR/CCP_sf"/>
</dbReference>
<dbReference type="InterPro" id="IPR000436">
    <property type="entry name" value="Sushi_SCR_CCP_dom"/>
</dbReference>
<dbReference type="InterPro" id="IPR049883">
    <property type="entry name" value="NOTCH1_EGF-like"/>
</dbReference>
<keyword evidence="4" id="KW-0677">Repeat</keyword>
<dbReference type="SMART" id="SM01411">
    <property type="entry name" value="Ephrin_rec_like"/>
    <property type="match status" value="3"/>
</dbReference>
<evidence type="ECO:0000256" key="8">
    <source>
        <dbReference type="PROSITE-ProRule" id="PRU00302"/>
    </source>
</evidence>
<evidence type="ECO:0000256" key="7">
    <source>
        <dbReference type="ARBA" id="ARBA00023180"/>
    </source>
</evidence>
<dbReference type="InterPro" id="IPR009030">
    <property type="entry name" value="Growth_fac_rcpt_cys_sf"/>
</dbReference>
<keyword evidence="12" id="KW-1185">Reference proteome</keyword>
<evidence type="ECO:0000313" key="13">
    <source>
        <dbReference type="RefSeq" id="XP_013408745.1"/>
    </source>
</evidence>
<evidence type="ECO:0000259" key="11">
    <source>
        <dbReference type="PROSITE" id="PS50923"/>
    </source>
</evidence>
<keyword evidence="5" id="KW-0472">Membrane</keyword>
<feature type="domain" description="Sushi" evidence="11">
    <location>
        <begin position="245"/>
        <end position="302"/>
    </location>
</feature>
<evidence type="ECO:0000256" key="2">
    <source>
        <dbReference type="ARBA" id="ARBA00022536"/>
    </source>
</evidence>
<dbReference type="PROSITE" id="PS01187">
    <property type="entry name" value="EGF_CA"/>
    <property type="match status" value="1"/>
</dbReference>
<dbReference type="InterPro" id="IPR011641">
    <property type="entry name" value="Tyr-kin_ephrin_A/B_rcpt-like"/>
</dbReference>
<feature type="disulfide bond" evidence="8">
    <location>
        <begin position="273"/>
        <end position="300"/>
    </location>
</feature>
<dbReference type="InterPro" id="IPR018097">
    <property type="entry name" value="EGF_Ca-bd_CS"/>
</dbReference>
<dbReference type="OrthoDB" id="9991441at2759"/>
<dbReference type="Gene3D" id="2.10.70.10">
    <property type="entry name" value="Complement Module, domain 1"/>
    <property type="match status" value="6"/>
</dbReference>
<evidence type="ECO:0000256" key="3">
    <source>
        <dbReference type="ARBA" id="ARBA00022729"/>
    </source>
</evidence>
<dbReference type="Gene3D" id="2.10.25.10">
    <property type="entry name" value="Laminin"/>
    <property type="match status" value="1"/>
</dbReference>
<feature type="disulfide bond" evidence="8">
    <location>
        <begin position="335"/>
        <end position="362"/>
    </location>
</feature>
<dbReference type="FunFam" id="2.10.70.10:FF:000011">
    <property type="entry name" value="CUB and sushi domain-containing protein 3 isoform A"/>
    <property type="match status" value="2"/>
</dbReference>
<reference evidence="13" key="1">
    <citation type="submission" date="2025-08" db="UniProtKB">
        <authorList>
            <consortium name="RefSeq"/>
        </authorList>
    </citation>
    <scope>IDENTIFICATION</scope>
    <source>
        <tissue evidence="13">Gonads</tissue>
    </source>
</reference>
<dbReference type="SMART" id="SM00032">
    <property type="entry name" value="CCP"/>
    <property type="match status" value="7"/>
</dbReference>
<dbReference type="SMART" id="SM00179">
    <property type="entry name" value="EGF_CA"/>
    <property type="match status" value="1"/>
</dbReference>
<gene>
    <name evidence="13" type="primary">LOC106172530</name>
</gene>
<accession>A0A1S3JEA2</accession>
<dbReference type="PROSITE" id="PS50923">
    <property type="entry name" value="SUSHI"/>
    <property type="match status" value="7"/>
</dbReference>
<feature type="signal peptide" evidence="10">
    <location>
        <begin position="1"/>
        <end position="23"/>
    </location>
</feature>
<proteinExistence type="predicted"/>
<feature type="disulfide bond" evidence="8">
    <location>
        <begin position="215"/>
        <end position="242"/>
    </location>
</feature>
<feature type="chain" id="PRO_5010353130" evidence="10">
    <location>
        <begin position="24"/>
        <end position="1051"/>
    </location>
</feature>
<dbReference type="Pfam" id="PF07699">
    <property type="entry name" value="Ephrin_rec_like"/>
    <property type="match status" value="1"/>
</dbReference>
<dbReference type="Proteomes" id="UP000085678">
    <property type="component" value="Unplaced"/>
</dbReference>
<dbReference type="GO" id="GO:0016020">
    <property type="term" value="C:membrane"/>
    <property type="evidence" value="ECO:0007669"/>
    <property type="project" value="UniProtKB-SubCell"/>
</dbReference>
<feature type="region of interest" description="Disordered" evidence="9">
    <location>
        <begin position="891"/>
        <end position="921"/>
    </location>
</feature>
<dbReference type="PROSITE" id="PS50092">
    <property type="entry name" value="TSP1"/>
    <property type="match status" value="1"/>
</dbReference>
<feature type="domain" description="Sushi" evidence="11">
    <location>
        <begin position="303"/>
        <end position="364"/>
    </location>
</feature>
<dbReference type="InParanoid" id="A0A1S3JEA2"/>
<dbReference type="PANTHER" id="PTHR45656">
    <property type="entry name" value="PROTEIN CBR-CLEC-78"/>
    <property type="match status" value="1"/>
</dbReference>
<dbReference type="SUPFAM" id="SSF57535">
    <property type="entry name" value="Complement control module/SCR domain"/>
    <property type="match status" value="6"/>
</dbReference>
<keyword evidence="6 8" id="KW-1015">Disulfide bond</keyword>
<comment type="subcellular location">
    <subcellularLocation>
        <location evidence="1">Membrane</location>
    </subcellularLocation>
</comment>
<keyword evidence="3 10" id="KW-0732">Signal</keyword>
<dbReference type="AlphaFoldDB" id="A0A1S3JEA2"/>
<evidence type="ECO:0000256" key="9">
    <source>
        <dbReference type="SAM" id="MobiDB-lite"/>
    </source>
</evidence>
<dbReference type="InterPro" id="IPR051277">
    <property type="entry name" value="SEZ6_CSMD_C4BPB_Regulators"/>
</dbReference>
<dbReference type="PANTHER" id="PTHR45656:SF4">
    <property type="entry name" value="PROTEIN CBR-CLEC-78"/>
    <property type="match status" value="1"/>
</dbReference>
<dbReference type="InterPro" id="IPR036383">
    <property type="entry name" value="TSP1_rpt_sf"/>
</dbReference>
<feature type="disulfide bond" evidence="8">
    <location>
        <begin position="455"/>
        <end position="482"/>
    </location>
</feature>
<feature type="domain" description="Sushi" evidence="11">
    <location>
        <begin position="537"/>
        <end position="595"/>
    </location>
</feature>
<evidence type="ECO:0000256" key="6">
    <source>
        <dbReference type="ARBA" id="ARBA00023157"/>
    </source>
</evidence>
<organism evidence="12 13">
    <name type="scientific">Lingula anatina</name>
    <name type="common">Brachiopod</name>
    <name type="synonym">Lingula unguis</name>
    <dbReference type="NCBI Taxonomy" id="7574"/>
    <lineage>
        <taxon>Eukaryota</taxon>
        <taxon>Metazoa</taxon>
        <taxon>Spiralia</taxon>
        <taxon>Lophotrochozoa</taxon>
        <taxon>Brachiopoda</taxon>
        <taxon>Linguliformea</taxon>
        <taxon>Lingulata</taxon>
        <taxon>Lingulida</taxon>
        <taxon>Linguloidea</taxon>
        <taxon>Lingulidae</taxon>
        <taxon>Lingula</taxon>
    </lineage>
</organism>
<feature type="domain" description="Sushi" evidence="11">
    <location>
        <begin position="185"/>
        <end position="244"/>
    </location>
</feature>
<evidence type="ECO:0000256" key="4">
    <source>
        <dbReference type="ARBA" id="ARBA00022737"/>
    </source>
</evidence>
<evidence type="ECO:0000256" key="1">
    <source>
        <dbReference type="ARBA" id="ARBA00004370"/>
    </source>
</evidence>
<keyword evidence="2" id="KW-0245">EGF-like domain</keyword>
<dbReference type="Gene3D" id="2.10.50.10">
    <property type="entry name" value="Tumor Necrosis Factor Receptor, subunit A, domain 2"/>
    <property type="match status" value="2"/>
</dbReference>
<dbReference type="CDD" id="cd00033">
    <property type="entry name" value="CCP"/>
    <property type="match status" value="6"/>
</dbReference>
<dbReference type="SUPFAM" id="SSF57184">
    <property type="entry name" value="Growth factor receptor domain"/>
    <property type="match status" value="1"/>
</dbReference>
<name>A0A1S3JEA2_LINAN</name>
<evidence type="ECO:0000256" key="5">
    <source>
        <dbReference type="ARBA" id="ARBA00023136"/>
    </source>
</evidence>
<dbReference type="Pfam" id="PF07645">
    <property type="entry name" value="EGF_CA"/>
    <property type="match status" value="1"/>
</dbReference>
<dbReference type="Pfam" id="PF00084">
    <property type="entry name" value="Sushi"/>
    <property type="match status" value="6"/>
</dbReference>
<feature type="domain" description="Sushi" evidence="11">
    <location>
        <begin position="688"/>
        <end position="756"/>
    </location>
</feature>
<evidence type="ECO:0000313" key="12">
    <source>
        <dbReference type="Proteomes" id="UP000085678"/>
    </source>
</evidence>
<keyword evidence="7" id="KW-0325">Glycoprotein</keyword>
<protein>
    <submittedName>
        <fullName evidence="13">Signal peptide, CUB and EGF-like domain-containing protein 3</fullName>
    </submittedName>
</protein>
<dbReference type="InterPro" id="IPR001881">
    <property type="entry name" value="EGF-like_Ca-bd_dom"/>
</dbReference>
<dbReference type="GO" id="GO:0005509">
    <property type="term" value="F:calcium ion binding"/>
    <property type="evidence" value="ECO:0007669"/>
    <property type="project" value="InterPro"/>
</dbReference>
<sequence length="1051" mass="112381">MRGYLTLICCSVFLILLSSKVFCSSDVSDDAESADDQENEIFISERAAKAVPKKPRRVKRGFRFRVRFRVKRLWGEERNEERESRNEAARRAAHNDFCRKNCKWSAWTSWTGCSARCGNGGIRTRTHTRQYPGNCGAWASANGCTGTATETDNKCAQPCQNGGIAANKFCLCTLQFKGICCELRKQCQHPGKPAHGSVTPDSAPNNYGTIARYSCQTGYRLQGPATRKCEANEQWAGAVPSCQLVNCGDPGTPSSGSRSMTATTYQSTVTYSCNTGYRISGGVVRTCQANGQWSGSLPSCPIISCGATPPLPNGIVKHCHGPPGNVYNTQLHFICNQGYYLQGTEKRKCQLSGQWDGTAASCHAITCPDLTPPASGAVSLAQGKTFGKKATYSCSTGHRLQGSVTRTCTARGNQGIWSGSAPTCPPVNCGDPGTPSNGVKNGNSYTYTSAVTYQCVPGHYMTGQERITCNANGQWSAGKPTCTACPRNQYKPGVNARTSCLPCPVNSHTQGTGSVDQKNCLCNTGFRGPAGGPCGEVTCPPLPAPANGKVTACQVSINDVCSFDCDNGYILSPSNQQRKCQPDGSWTGSDVTCLPCGQNTYKAGPGQCTRCPADTHTTGTASMLVGCICNDGLTGPGGGPCQDVNECSRQNGGCEQSCENTRGGFQCKCSIPGYKVNPADRKRCIVEKQCSSFTTPTNGGIVCHHKNDTNTDRCQVKCNDGFEHPVRSNQFEECGPATNFKWSYEINNIPIPACVEQYFPGVIVDAEIAYFVASCDQLTDQQKQDAKNAFLQLLRGQGVCLENGRAVCNVTDLWIECGEIDLSGGIQKRDASSSRVLKFKFKLTTDQKPVRTMNCGRFCDGQAVCDACFTNHVQSTVRKVTAEQEKLREVFGTQAAPDARPNPQPRPGVSTTSGAGVAPKSFNRGITAFRSNLARNFNRVIPSTSGQSPVRPTEAVTTAAPPRGMMNIGGLVLMPAPTGLQMMSDVKMACETGMEKKRDMCVPCTPGSNLPPGGSRCEQCIAGMYQPEAQKTSCIPCPAGKTSPRGAIGCA</sequence>
<evidence type="ECO:0000256" key="10">
    <source>
        <dbReference type="SAM" id="SignalP"/>
    </source>
</evidence>
<dbReference type="SUPFAM" id="SSF57196">
    <property type="entry name" value="EGF/Laminin"/>
    <property type="match status" value="1"/>
</dbReference>